<reference evidence="1 2" key="1">
    <citation type="submission" date="2013-07" db="EMBL/GenBank/DDBJ databases">
        <authorList>
            <person name="Genoscope - CEA"/>
        </authorList>
    </citation>
    <scope>NUCLEOTIDE SEQUENCE [LARGE SCALE GENOMIC DNA]</scope>
    <source>
        <strain evidence="1 2">G6</strain>
    </source>
</reference>
<dbReference type="AlphaFoldDB" id="A0A068R201"/>
<proteinExistence type="predicted"/>
<accession>A0A068R201</accession>
<organism evidence="1 2">
    <name type="scientific">Xenorhabdus poinarii G6</name>
    <dbReference type="NCBI Taxonomy" id="1354304"/>
    <lineage>
        <taxon>Bacteria</taxon>
        <taxon>Pseudomonadati</taxon>
        <taxon>Pseudomonadota</taxon>
        <taxon>Gammaproteobacteria</taxon>
        <taxon>Enterobacterales</taxon>
        <taxon>Morganellaceae</taxon>
        <taxon>Xenorhabdus</taxon>
    </lineage>
</organism>
<evidence type="ECO:0000313" key="1">
    <source>
        <dbReference type="EMBL" id="CDG21277.1"/>
    </source>
</evidence>
<dbReference type="KEGG" id="xpo:XPG1_1622"/>
<dbReference type="EMBL" id="FO704551">
    <property type="protein sequence ID" value="CDG21277.1"/>
    <property type="molecule type" value="Genomic_DNA"/>
</dbReference>
<keyword evidence="2" id="KW-1185">Reference proteome</keyword>
<sequence>MVSHIGKHNMLMIKSQYRIIGCSKIYYPLGFKSHFNYITRQV</sequence>
<gene>
    <name evidence="1" type="ORF">XPG1_1622</name>
</gene>
<protein>
    <submittedName>
        <fullName evidence="1">Uncharacterized protein</fullName>
    </submittedName>
</protein>
<dbReference type="Proteomes" id="UP000032735">
    <property type="component" value="Chromosome"/>
</dbReference>
<dbReference type="HOGENOM" id="CLU_3260031_0_0_6"/>
<dbReference type="STRING" id="1354304.XPG1_1622"/>
<evidence type="ECO:0000313" key="2">
    <source>
        <dbReference type="Proteomes" id="UP000032735"/>
    </source>
</evidence>
<name>A0A068R201_9GAMM</name>